<organism evidence="2 3">
    <name type="scientific">Austropuccinia psidii MF-1</name>
    <dbReference type="NCBI Taxonomy" id="1389203"/>
    <lineage>
        <taxon>Eukaryota</taxon>
        <taxon>Fungi</taxon>
        <taxon>Dikarya</taxon>
        <taxon>Basidiomycota</taxon>
        <taxon>Pucciniomycotina</taxon>
        <taxon>Pucciniomycetes</taxon>
        <taxon>Pucciniales</taxon>
        <taxon>Sphaerophragmiaceae</taxon>
        <taxon>Austropuccinia</taxon>
    </lineage>
</organism>
<protein>
    <submittedName>
        <fullName evidence="2">Uncharacterized protein</fullName>
    </submittedName>
</protein>
<dbReference type="EMBL" id="AVOT02008350">
    <property type="protein sequence ID" value="MBW0485832.1"/>
    <property type="molecule type" value="Genomic_DNA"/>
</dbReference>
<keyword evidence="3" id="KW-1185">Reference proteome</keyword>
<reference evidence="2" key="1">
    <citation type="submission" date="2021-03" db="EMBL/GenBank/DDBJ databases">
        <title>Draft genome sequence of rust myrtle Austropuccinia psidii MF-1, a brazilian biotype.</title>
        <authorList>
            <person name="Quecine M.C."/>
            <person name="Pachon D.M.R."/>
            <person name="Bonatelli M.L."/>
            <person name="Correr F.H."/>
            <person name="Franceschini L.M."/>
            <person name="Leite T.F."/>
            <person name="Margarido G.R.A."/>
            <person name="Almeida C.A."/>
            <person name="Ferrarezi J.A."/>
            <person name="Labate C.A."/>
        </authorList>
    </citation>
    <scope>NUCLEOTIDE SEQUENCE</scope>
    <source>
        <strain evidence="2">MF-1</strain>
    </source>
</reference>
<feature type="region of interest" description="Disordered" evidence="1">
    <location>
        <begin position="42"/>
        <end position="86"/>
    </location>
</feature>
<dbReference type="AlphaFoldDB" id="A0A9Q3GZZ2"/>
<dbReference type="Proteomes" id="UP000765509">
    <property type="component" value="Unassembled WGS sequence"/>
</dbReference>
<comment type="caution">
    <text evidence="2">The sequence shown here is derived from an EMBL/GenBank/DDBJ whole genome shotgun (WGS) entry which is preliminary data.</text>
</comment>
<evidence type="ECO:0000256" key="1">
    <source>
        <dbReference type="SAM" id="MobiDB-lite"/>
    </source>
</evidence>
<sequence>MTIQYSPPAKNTGSKTSQAILTPTARAPLYCTSLVHQLSGNLDRGPCMEGAAPSKRGGQLTQEASPMDNYRDPEFKNPSMKVHDSV</sequence>
<accession>A0A9Q3GZZ2</accession>
<feature type="compositionally biased region" description="Basic and acidic residues" evidence="1">
    <location>
        <begin position="69"/>
        <end position="86"/>
    </location>
</feature>
<feature type="non-terminal residue" evidence="2">
    <location>
        <position position="1"/>
    </location>
</feature>
<gene>
    <name evidence="2" type="ORF">O181_025547</name>
</gene>
<evidence type="ECO:0000313" key="2">
    <source>
        <dbReference type="EMBL" id="MBW0485832.1"/>
    </source>
</evidence>
<evidence type="ECO:0000313" key="3">
    <source>
        <dbReference type="Proteomes" id="UP000765509"/>
    </source>
</evidence>
<name>A0A9Q3GZZ2_9BASI</name>
<proteinExistence type="predicted"/>